<dbReference type="EC" id="2.7.1.144" evidence="7"/>
<dbReference type="FunFam" id="3.40.1190.20:FF:000001">
    <property type="entry name" value="Phosphofructokinase"/>
    <property type="match status" value="1"/>
</dbReference>
<evidence type="ECO:0000256" key="8">
    <source>
        <dbReference type="RuleBase" id="RU369061"/>
    </source>
</evidence>
<dbReference type="NCBIfam" id="TIGR03168">
    <property type="entry name" value="1-PFK"/>
    <property type="match status" value="1"/>
</dbReference>
<keyword evidence="7" id="KW-0423">Lactose metabolism</keyword>
<evidence type="ECO:0000259" key="9">
    <source>
        <dbReference type="Pfam" id="PF00294"/>
    </source>
</evidence>
<comment type="caution">
    <text evidence="10">The sequence shown here is derived from an EMBL/GenBank/DDBJ whole genome shotgun (WGS) entry which is preliminary data.</text>
</comment>
<comment type="function">
    <text evidence="8">Catalyzes the ATP-dependent phosphorylation of fructose-l-phosphate to fructose-l,6-bisphosphate.</text>
</comment>
<keyword evidence="3 7" id="KW-0547">Nucleotide-binding</keyword>
<dbReference type="InterPro" id="IPR002173">
    <property type="entry name" value="Carboh/pur_kinase_PfkB_CS"/>
</dbReference>
<dbReference type="GO" id="GO:0008662">
    <property type="term" value="F:1-phosphofructokinase activity"/>
    <property type="evidence" value="ECO:0007669"/>
    <property type="project" value="UniProtKB-UniRule"/>
</dbReference>
<dbReference type="InterPro" id="IPR022463">
    <property type="entry name" value="1-PFruKinase"/>
</dbReference>
<dbReference type="GO" id="GO:0005524">
    <property type="term" value="F:ATP binding"/>
    <property type="evidence" value="ECO:0007669"/>
    <property type="project" value="UniProtKB-UniRule"/>
</dbReference>
<dbReference type="GO" id="GO:0005829">
    <property type="term" value="C:cytosol"/>
    <property type="evidence" value="ECO:0007669"/>
    <property type="project" value="TreeGrafter"/>
</dbReference>
<comment type="similarity">
    <text evidence="7">Belongs to the carbohydrate kinase PfkB family. LacC subfamily.</text>
</comment>
<dbReference type="GO" id="GO:0016052">
    <property type="term" value="P:carbohydrate catabolic process"/>
    <property type="evidence" value="ECO:0007669"/>
    <property type="project" value="UniProtKB-ARBA"/>
</dbReference>
<evidence type="ECO:0000256" key="2">
    <source>
        <dbReference type="ARBA" id="ARBA00022679"/>
    </source>
</evidence>
<dbReference type="InterPro" id="IPR029056">
    <property type="entry name" value="Ribokinase-like"/>
</dbReference>
<dbReference type="PIRSF" id="PIRSF000535">
    <property type="entry name" value="1PFK/6PFK/LacC"/>
    <property type="match status" value="1"/>
</dbReference>
<protein>
    <recommendedName>
        <fullName evidence="7">Tagatose-6-phosphate kinase</fullName>
        <ecNumber evidence="7">2.7.1.144</ecNumber>
    </recommendedName>
</protein>
<evidence type="ECO:0000256" key="6">
    <source>
        <dbReference type="ARBA" id="ARBA00047745"/>
    </source>
</evidence>
<accession>A0A9D1DA86</accession>
<comment type="pathway">
    <text evidence="7">Carbohydrate metabolism; D-tagatose 6-phosphate degradation; D-glyceraldehyde 3-phosphate and glycerone phosphate from D-tagatose 6-phosphate: step 1/2.</text>
</comment>
<dbReference type="NCBIfam" id="TIGR03828">
    <property type="entry name" value="pfkB"/>
    <property type="match status" value="1"/>
</dbReference>
<comment type="catalytic activity">
    <reaction evidence="6 8">
        <text>beta-D-fructose 1-phosphate + ATP = beta-D-fructose 1,6-bisphosphate + ADP + H(+)</text>
        <dbReference type="Rhea" id="RHEA:14213"/>
        <dbReference type="ChEBI" id="CHEBI:15378"/>
        <dbReference type="ChEBI" id="CHEBI:30616"/>
        <dbReference type="ChEBI" id="CHEBI:32966"/>
        <dbReference type="ChEBI" id="CHEBI:138881"/>
        <dbReference type="ChEBI" id="CHEBI:456216"/>
        <dbReference type="EC" id="2.7.1.56"/>
    </reaction>
</comment>
<dbReference type="Pfam" id="PF00294">
    <property type="entry name" value="PfkB"/>
    <property type="match status" value="1"/>
</dbReference>
<organism evidence="10 11">
    <name type="scientific">Candidatus Choladousia intestinavium</name>
    <dbReference type="NCBI Taxonomy" id="2840727"/>
    <lineage>
        <taxon>Bacteria</taxon>
        <taxon>Bacillati</taxon>
        <taxon>Bacillota</taxon>
        <taxon>Clostridia</taxon>
        <taxon>Lachnospirales</taxon>
        <taxon>Lachnospiraceae</taxon>
        <taxon>Lachnospiraceae incertae sedis</taxon>
        <taxon>Candidatus Choladousia</taxon>
    </lineage>
</organism>
<sequence length="308" mass="33652">MIYTMTLNPSLDYTVTVNSFQLGRTNRTAEEFLFPGGKGINVSTVLTQLGIPSTALGFLGGFTGDEIRRRTEERGIRCDFIQVKDGISRINVKLQSVEGTEINGKGPVIRKEEKEEIMKKLDLLQRGDTLVLAGSVPQGMPESIYSEMLSYLQGREILTVVDTTGPLLLASLAHRPFLIKPNNHELGELFGVRIEEREQVIPYAKKLQERGARNVLVSLAGKGAVLAAEDGTVCSQMPPRGELVNGVGAGDSMVAGFLAGWQSTGDYREAFRMGLAAGTASAYSELLASRTEILEMYKRVKEEEHAVL</sequence>
<dbReference type="GO" id="GO:0009024">
    <property type="term" value="F:tagatose-6-phosphate kinase activity"/>
    <property type="evidence" value="ECO:0007669"/>
    <property type="project" value="UniProtKB-EC"/>
</dbReference>
<proteinExistence type="inferred from homology"/>
<dbReference type="GO" id="GO:0044281">
    <property type="term" value="P:small molecule metabolic process"/>
    <property type="evidence" value="ECO:0007669"/>
    <property type="project" value="UniProtKB-ARBA"/>
</dbReference>
<keyword evidence="2 7" id="KW-0808">Transferase</keyword>
<dbReference type="Proteomes" id="UP000886757">
    <property type="component" value="Unassembled WGS sequence"/>
</dbReference>
<keyword evidence="4 8" id="KW-0418">Kinase</keyword>
<dbReference type="CDD" id="cd01164">
    <property type="entry name" value="FruK_PfkB_like"/>
    <property type="match status" value="1"/>
</dbReference>
<dbReference type="InterPro" id="IPR017583">
    <property type="entry name" value="Tagatose/fructose_Pkinase"/>
</dbReference>
<evidence type="ECO:0000313" key="11">
    <source>
        <dbReference type="Proteomes" id="UP000886757"/>
    </source>
</evidence>
<evidence type="ECO:0000256" key="3">
    <source>
        <dbReference type="ARBA" id="ARBA00022741"/>
    </source>
</evidence>
<reference evidence="10" key="1">
    <citation type="submission" date="2020-10" db="EMBL/GenBank/DDBJ databases">
        <authorList>
            <person name="Gilroy R."/>
        </authorList>
    </citation>
    <scope>NUCLEOTIDE SEQUENCE</scope>
    <source>
        <strain evidence="10">ChiSjej4B22-8148</strain>
    </source>
</reference>
<evidence type="ECO:0000256" key="7">
    <source>
        <dbReference type="PIRNR" id="PIRNR000535"/>
    </source>
</evidence>
<evidence type="ECO:0000256" key="5">
    <source>
        <dbReference type="ARBA" id="ARBA00022840"/>
    </source>
</evidence>
<evidence type="ECO:0000256" key="1">
    <source>
        <dbReference type="ARBA" id="ARBA00005380"/>
    </source>
</evidence>
<feature type="domain" description="Carbohydrate kinase PfkB" evidence="9">
    <location>
        <begin position="5"/>
        <end position="282"/>
    </location>
</feature>
<dbReference type="PANTHER" id="PTHR46566">
    <property type="entry name" value="1-PHOSPHOFRUCTOKINASE-RELATED"/>
    <property type="match status" value="1"/>
</dbReference>
<dbReference type="PROSITE" id="PS00583">
    <property type="entry name" value="PFKB_KINASES_1"/>
    <property type="match status" value="1"/>
</dbReference>
<dbReference type="AlphaFoldDB" id="A0A9D1DA86"/>
<dbReference type="InterPro" id="IPR011611">
    <property type="entry name" value="PfkB_dom"/>
</dbReference>
<name>A0A9D1DA86_9FIRM</name>
<dbReference type="PANTHER" id="PTHR46566:SF1">
    <property type="entry name" value="1-PHOSPHOFRUCTOKINASE"/>
    <property type="match status" value="1"/>
</dbReference>
<reference evidence="10" key="2">
    <citation type="journal article" date="2021" name="PeerJ">
        <title>Extensive microbial diversity within the chicken gut microbiome revealed by metagenomics and culture.</title>
        <authorList>
            <person name="Gilroy R."/>
            <person name="Ravi A."/>
            <person name="Getino M."/>
            <person name="Pursley I."/>
            <person name="Horton D.L."/>
            <person name="Alikhan N.F."/>
            <person name="Baker D."/>
            <person name="Gharbi K."/>
            <person name="Hall N."/>
            <person name="Watson M."/>
            <person name="Adriaenssens E.M."/>
            <person name="Foster-Nyarko E."/>
            <person name="Jarju S."/>
            <person name="Secka A."/>
            <person name="Antonio M."/>
            <person name="Oren A."/>
            <person name="Chaudhuri R.R."/>
            <person name="La Ragione R."/>
            <person name="Hildebrand F."/>
            <person name="Pallen M.J."/>
        </authorList>
    </citation>
    <scope>NUCLEOTIDE SEQUENCE</scope>
    <source>
        <strain evidence="10">ChiSjej4B22-8148</strain>
    </source>
</reference>
<dbReference type="SUPFAM" id="SSF53613">
    <property type="entry name" value="Ribokinase-like"/>
    <property type="match status" value="1"/>
</dbReference>
<comment type="catalytic activity">
    <reaction evidence="7">
        <text>D-tagatofuranose 6-phosphate + ATP = D-tagatofuranose 1,6-bisphosphate + ADP + H(+)</text>
        <dbReference type="Rhea" id="RHEA:12420"/>
        <dbReference type="ChEBI" id="CHEBI:15378"/>
        <dbReference type="ChEBI" id="CHEBI:30616"/>
        <dbReference type="ChEBI" id="CHEBI:58694"/>
        <dbReference type="ChEBI" id="CHEBI:58695"/>
        <dbReference type="ChEBI" id="CHEBI:456216"/>
        <dbReference type="EC" id="2.7.1.144"/>
    </reaction>
</comment>
<evidence type="ECO:0000313" key="10">
    <source>
        <dbReference type="EMBL" id="HIR14804.1"/>
    </source>
</evidence>
<gene>
    <name evidence="10" type="primary">pfkB</name>
    <name evidence="10" type="ORF">IAB31_12895</name>
</gene>
<dbReference type="GO" id="GO:0005988">
    <property type="term" value="P:lactose metabolic process"/>
    <property type="evidence" value="ECO:0007669"/>
    <property type="project" value="UniProtKB-KW"/>
</dbReference>
<keyword evidence="5 7" id="KW-0067">ATP-binding</keyword>
<evidence type="ECO:0000256" key="4">
    <source>
        <dbReference type="ARBA" id="ARBA00022777"/>
    </source>
</evidence>
<dbReference type="EMBL" id="DVGK01000150">
    <property type="protein sequence ID" value="HIR14804.1"/>
    <property type="molecule type" value="Genomic_DNA"/>
</dbReference>
<dbReference type="Gene3D" id="3.40.1190.20">
    <property type="match status" value="1"/>
</dbReference>
<comment type="similarity">
    <text evidence="1">Belongs to the carbohydrate kinase pfkB family.</text>
</comment>